<feature type="domain" description="Response regulatory" evidence="10">
    <location>
        <begin position="573"/>
        <end position="690"/>
    </location>
</feature>
<evidence type="ECO:0000256" key="2">
    <source>
        <dbReference type="ARBA" id="ARBA00004429"/>
    </source>
</evidence>
<keyword evidence="6 12" id="KW-0418">Kinase</keyword>
<dbReference type="SUPFAM" id="SSF55874">
    <property type="entry name" value="ATPase domain of HSP90 chaperone/DNA topoisomerase II/histidine kinase"/>
    <property type="match status" value="1"/>
</dbReference>
<keyword evidence="4 7" id="KW-0597">Phosphoprotein</keyword>
<evidence type="ECO:0000256" key="8">
    <source>
        <dbReference type="SAM" id="MobiDB-lite"/>
    </source>
</evidence>
<evidence type="ECO:0000256" key="6">
    <source>
        <dbReference type="ARBA" id="ARBA00022777"/>
    </source>
</evidence>
<dbReference type="SMART" id="SM00388">
    <property type="entry name" value="HisKA"/>
    <property type="match status" value="1"/>
</dbReference>
<feature type="region of interest" description="Disordered" evidence="8">
    <location>
        <begin position="1"/>
        <end position="21"/>
    </location>
</feature>
<sequence length="692" mass="76082">MNDRSPLLTKPHPLLLPDGGQASPQTGKLLLATDWSATPLGPMDGWPMSLRIAVSICLNSRFPMFVWWGPELVNIYNDAYAPVLGRRHPAAFGEAARTVWHEIWDVVGPQQEAVMLRGEATWNERVLLVMERNGFTEPTYFTWSYSPIYREDGRIGGLFCACTEETGRVATEVERDRLVAEAQHTARMLQKWFDNAPGFVALLRGPRYVFEMVNKAYYQLVGHRDILDKPAFDALPEMRAQGFEALLDEVVATGRPYVGRAVPLKVQKAPGEQMVERFIDLVYQPVFDPAGRVVGIFAQGHDVTEQVEATRTLEDADRRKDEFLATLAHELRNPLAPLRQAAQLAREPGQDARRHAWAMDVIERQVGTMSLLIDDLLDVSRISRGKLDLRLARIDLRTVATHAMGAASAALDARRHAAGLDLPAEPVWLQADPVRVEQVLSNLLSNACKYTDPGGRIEVAVKRTESEAVLTVRDNGIGLAAADRERVFGMFSQVHAALDRAEGGLGIGLALSRGLVHLHGGRIEAHSEGAGRGSTFTVHLPLAQAGSVDGEDPSAPSKQAGGASSAARSENRRVLLADDNRDALETMALLLEAHGYEVHTAGDGEEALAALRRLRPRVAILDIGMPRLNGYEVARQFREDGEAAVAVRLIALTGWGQTQDQVRALESGFDFHCTKPVEIARLLELLERTAPD</sequence>
<feature type="domain" description="PAC" evidence="11">
    <location>
        <begin position="260"/>
        <end position="315"/>
    </location>
</feature>
<keyword evidence="5" id="KW-0808">Transferase</keyword>
<dbReference type="SUPFAM" id="SSF55785">
    <property type="entry name" value="PYP-like sensor domain (PAS domain)"/>
    <property type="match status" value="1"/>
</dbReference>
<dbReference type="Pfam" id="PF08448">
    <property type="entry name" value="PAS_4"/>
    <property type="match status" value="1"/>
</dbReference>
<dbReference type="InterPro" id="IPR003661">
    <property type="entry name" value="HisK_dim/P_dom"/>
</dbReference>
<feature type="domain" description="Histidine kinase" evidence="9">
    <location>
        <begin position="326"/>
        <end position="544"/>
    </location>
</feature>
<dbReference type="InterPro" id="IPR036890">
    <property type="entry name" value="HATPase_C_sf"/>
</dbReference>
<dbReference type="CDD" id="cd17580">
    <property type="entry name" value="REC_2_DhkD-like"/>
    <property type="match status" value="1"/>
</dbReference>
<comment type="subcellular location">
    <subcellularLocation>
        <location evidence="2">Cell inner membrane</location>
        <topology evidence="2">Multi-pass membrane protein</topology>
    </subcellularLocation>
</comment>
<dbReference type="Pfam" id="PF02518">
    <property type="entry name" value="HATPase_c"/>
    <property type="match status" value="1"/>
</dbReference>
<feature type="modified residue" description="4-aspartylphosphate" evidence="7">
    <location>
        <position position="622"/>
    </location>
</feature>
<comment type="caution">
    <text evidence="12">The sequence shown here is derived from an EMBL/GenBank/DDBJ whole genome shotgun (WGS) entry which is preliminary data.</text>
</comment>
<dbReference type="InterPro" id="IPR013656">
    <property type="entry name" value="PAS_4"/>
</dbReference>
<dbReference type="InterPro" id="IPR004358">
    <property type="entry name" value="Sig_transdc_His_kin-like_C"/>
</dbReference>
<reference evidence="12 13" key="1">
    <citation type="submission" date="2019-03" db="EMBL/GenBank/DDBJ databases">
        <title>Ramlibacter rhizophilus CCTCC AB2015357, whole genome shotgun sequence.</title>
        <authorList>
            <person name="Zhang X."/>
            <person name="Feng G."/>
            <person name="Zhu H."/>
        </authorList>
    </citation>
    <scope>NUCLEOTIDE SEQUENCE [LARGE SCALE GENOMIC DNA]</scope>
    <source>
        <strain evidence="12 13">CCTCC AB2015357</strain>
    </source>
</reference>
<dbReference type="AlphaFoldDB" id="A0A4Z0BNH3"/>
<protein>
    <recommendedName>
        <fullName evidence="3">histidine kinase</fullName>
        <ecNumber evidence="3">2.7.13.3</ecNumber>
    </recommendedName>
</protein>
<dbReference type="Gene3D" id="3.30.565.10">
    <property type="entry name" value="Histidine kinase-like ATPase, C-terminal domain"/>
    <property type="match status" value="1"/>
</dbReference>
<dbReference type="InterPro" id="IPR011006">
    <property type="entry name" value="CheY-like_superfamily"/>
</dbReference>
<dbReference type="PRINTS" id="PR00344">
    <property type="entry name" value="BCTRLSENSOR"/>
</dbReference>
<dbReference type="PROSITE" id="PS50109">
    <property type="entry name" value="HIS_KIN"/>
    <property type="match status" value="1"/>
</dbReference>
<dbReference type="Gene3D" id="3.40.50.2300">
    <property type="match status" value="1"/>
</dbReference>
<dbReference type="SMART" id="SM00387">
    <property type="entry name" value="HATPase_c"/>
    <property type="match status" value="1"/>
</dbReference>
<dbReference type="Pfam" id="PF00072">
    <property type="entry name" value="Response_reg"/>
    <property type="match status" value="1"/>
</dbReference>
<feature type="region of interest" description="Disordered" evidence="8">
    <location>
        <begin position="545"/>
        <end position="571"/>
    </location>
</feature>
<evidence type="ECO:0000259" key="11">
    <source>
        <dbReference type="PROSITE" id="PS50113"/>
    </source>
</evidence>
<keyword evidence="13" id="KW-1185">Reference proteome</keyword>
<dbReference type="GO" id="GO:0005886">
    <property type="term" value="C:plasma membrane"/>
    <property type="evidence" value="ECO:0007669"/>
    <property type="project" value="UniProtKB-SubCell"/>
</dbReference>
<dbReference type="PANTHER" id="PTHR43547:SF2">
    <property type="entry name" value="HYBRID SIGNAL TRANSDUCTION HISTIDINE KINASE C"/>
    <property type="match status" value="1"/>
</dbReference>
<dbReference type="PROSITE" id="PS50110">
    <property type="entry name" value="RESPONSE_REGULATORY"/>
    <property type="match status" value="1"/>
</dbReference>
<accession>A0A4Z0BNH3</accession>
<dbReference type="InterPro" id="IPR003594">
    <property type="entry name" value="HATPase_dom"/>
</dbReference>
<dbReference type="OrthoDB" id="9792270at2"/>
<dbReference type="EC" id="2.7.13.3" evidence="3"/>
<dbReference type="GO" id="GO:0000155">
    <property type="term" value="F:phosphorelay sensor kinase activity"/>
    <property type="evidence" value="ECO:0007669"/>
    <property type="project" value="InterPro"/>
</dbReference>
<dbReference type="InterPro" id="IPR035965">
    <property type="entry name" value="PAS-like_dom_sf"/>
</dbReference>
<evidence type="ECO:0000256" key="4">
    <source>
        <dbReference type="ARBA" id="ARBA00022553"/>
    </source>
</evidence>
<evidence type="ECO:0000256" key="3">
    <source>
        <dbReference type="ARBA" id="ARBA00012438"/>
    </source>
</evidence>
<dbReference type="InterPro" id="IPR005467">
    <property type="entry name" value="His_kinase_dom"/>
</dbReference>
<name>A0A4Z0BNH3_9BURK</name>
<evidence type="ECO:0000259" key="9">
    <source>
        <dbReference type="PROSITE" id="PS50109"/>
    </source>
</evidence>
<evidence type="ECO:0000259" key="10">
    <source>
        <dbReference type="PROSITE" id="PS50110"/>
    </source>
</evidence>
<dbReference type="SUPFAM" id="SSF52172">
    <property type="entry name" value="CheY-like"/>
    <property type="match status" value="1"/>
</dbReference>
<dbReference type="RefSeq" id="WP_135285521.1">
    <property type="nucleotide sequence ID" value="NZ_SMLL01000004.1"/>
</dbReference>
<dbReference type="Gene3D" id="3.30.450.20">
    <property type="entry name" value="PAS domain"/>
    <property type="match status" value="2"/>
</dbReference>
<feature type="compositionally biased region" description="Low complexity" evidence="8">
    <location>
        <begin position="1"/>
        <end position="17"/>
    </location>
</feature>
<dbReference type="FunFam" id="3.30.565.10:FF:000006">
    <property type="entry name" value="Sensor histidine kinase WalK"/>
    <property type="match status" value="1"/>
</dbReference>
<dbReference type="InterPro" id="IPR036097">
    <property type="entry name" value="HisK_dim/P_sf"/>
</dbReference>
<organism evidence="12 13">
    <name type="scientific">Ramlibacter rhizophilus</name>
    <dbReference type="NCBI Taxonomy" id="1781167"/>
    <lineage>
        <taxon>Bacteria</taxon>
        <taxon>Pseudomonadati</taxon>
        <taxon>Pseudomonadota</taxon>
        <taxon>Betaproteobacteria</taxon>
        <taxon>Burkholderiales</taxon>
        <taxon>Comamonadaceae</taxon>
        <taxon>Ramlibacter</taxon>
    </lineage>
</organism>
<dbReference type="Proteomes" id="UP000297564">
    <property type="component" value="Unassembled WGS sequence"/>
</dbReference>
<dbReference type="InterPro" id="IPR000700">
    <property type="entry name" value="PAS-assoc_C"/>
</dbReference>
<evidence type="ECO:0000313" key="12">
    <source>
        <dbReference type="EMBL" id="TFY99979.1"/>
    </source>
</evidence>
<evidence type="ECO:0000256" key="1">
    <source>
        <dbReference type="ARBA" id="ARBA00000085"/>
    </source>
</evidence>
<dbReference type="CDD" id="cd00075">
    <property type="entry name" value="HATPase"/>
    <property type="match status" value="1"/>
</dbReference>
<evidence type="ECO:0000256" key="7">
    <source>
        <dbReference type="PROSITE-ProRule" id="PRU00169"/>
    </source>
</evidence>
<dbReference type="Pfam" id="PF00512">
    <property type="entry name" value="HisKA"/>
    <property type="match status" value="1"/>
</dbReference>
<dbReference type="EMBL" id="SMLL01000004">
    <property type="protein sequence ID" value="TFY99979.1"/>
    <property type="molecule type" value="Genomic_DNA"/>
</dbReference>
<gene>
    <name evidence="12" type="ORF">EZ242_12690</name>
</gene>
<dbReference type="SMART" id="SM00448">
    <property type="entry name" value="REC"/>
    <property type="match status" value="1"/>
</dbReference>
<proteinExistence type="predicted"/>
<comment type="catalytic activity">
    <reaction evidence="1">
        <text>ATP + protein L-histidine = ADP + protein N-phospho-L-histidine.</text>
        <dbReference type="EC" id="2.7.13.3"/>
    </reaction>
</comment>
<dbReference type="PROSITE" id="PS50113">
    <property type="entry name" value="PAC"/>
    <property type="match status" value="1"/>
</dbReference>
<dbReference type="PANTHER" id="PTHR43547">
    <property type="entry name" value="TWO-COMPONENT HISTIDINE KINASE"/>
    <property type="match status" value="1"/>
</dbReference>
<dbReference type="InterPro" id="IPR001789">
    <property type="entry name" value="Sig_transdc_resp-reg_receiver"/>
</dbReference>
<evidence type="ECO:0000256" key="5">
    <source>
        <dbReference type="ARBA" id="ARBA00022679"/>
    </source>
</evidence>
<dbReference type="Gene3D" id="1.10.287.130">
    <property type="match status" value="1"/>
</dbReference>
<evidence type="ECO:0000313" key="13">
    <source>
        <dbReference type="Proteomes" id="UP000297564"/>
    </source>
</evidence>
<dbReference type="SUPFAM" id="SSF47384">
    <property type="entry name" value="Homodimeric domain of signal transducing histidine kinase"/>
    <property type="match status" value="1"/>
</dbReference>
<dbReference type="CDD" id="cd00082">
    <property type="entry name" value="HisKA"/>
    <property type="match status" value="1"/>
</dbReference>